<protein>
    <submittedName>
        <fullName evidence="2">Dienelactone hydrolase family protein</fullName>
    </submittedName>
</protein>
<dbReference type="InterPro" id="IPR029058">
    <property type="entry name" value="AB_hydrolase_fold"/>
</dbReference>
<evidence type="ECO:0000259" key="1">
    <source>
        <dbReference type="Pfam" id="PF01738"/>
    </source>
</evidence>
<comment type="caution">
    <text evidence="2">The sequence shown here is derived from an EMBL/GenBank/DDBJ whole genome shotgun (WGS) entry which is preliminary data.</text>
</comment>
<dbReference type="InterPro" id="IPR002925">
    <property type="entry name" value="Dienelactn_hydro"/>
</dbReference>
<dbReference type="Pfam" id="PF01738">
    <property type="entry name" value="DLH"/>
    <property type="match status" value="1"/>
</dbReference>
<accession>A0A848E696</accession>
<dbReference type="Proteomes" id="UP000548582">
    <property type="component" value="Unassembled WGS sequence"/>
</dbReference>
<dbReference type="AlphaFoldDB" id="A0A848E696"/>
<keyword evidence="2" id="KW-0378">Hydrolase</keyword>
<sequence length="248" mass="26468">MAVTATAIDIAAPGGTINADLYAPAAAPEAAPAVLMLMDAPGARPALRGMAARLAAAGYRALLPNLYWRHARDIGFDRAAFNQEGHPERERIFNLARGYGHAQFRTDLPAMLDALGVTPARPGAAVGYCMSGRFALQALAEQPDRVAAAASFYGTRMVTDAPESPHLWIPRMRRGTAYLCFAERDPFIPAGVPGQVAAALAASGLEHRIEHYPGVHHGFAQPDSTGFDPVAAERHWLAMLALLARVPR</sequence>
<gene>
    <name evidence="2" type="ORF">GWK16_01665</name>
</gene>
<reference evidence="2 3" key="1">
    <citation type="submission" date="2020-03" db="EMBL/GenBank/DDBJ databases">
        <authorList>
            <person name="Sun Q."/>
        </authorList>
    </citation>
    <scope>NUCLEOTIDE SEQUENCE [LARGE SCALE GENOMIC DNA]</scope>
    <source>
        <strain evidence="2 3">JC162</strain>
    </source>
</reference>
<organism evidence="2 3">
    <name type="scientific">Neoroseomonas marina</name>
    <dbReference type="NCBI Taxonomy" id="1232220"/>
    <lineage>
        <taxon>Bacteria</taxon>
        <taxon>Pseudomonadati</taxon>
        <taxon>Pseudomonadota</taxon>
        <taxon>Alphaproteobacteria</taxon>
        <taxon>Acetobacterales</taxon>
        <taxon>Acetobacteraceae</taxon>
        <taxon>Neoroseomonas</taxon>
    </lineage>
</organism>
<dbReference type="GO" id="GO:0016787">
    <property type="term" value="F:hydrolase activity"/>
    <property type="evidence" value="ECO:0007669"/>
    <property type="project" value="UniProtKB-KW"/>
</dbReference>
<keyword evidence="3" id="KW-1185">Reference proteome</keyword>
<dbReference type="RefSeq" id="WP_170052232.1">
    <property type="nucleotide sequence ID" value="NZ_JABBKX010000001.1"/>
</dbReference>
<dbReference type="EMBL" id="JABBKX010000001">
    <property type="protein sequence ID" value="NMJ39931.1"/>
    <property type="molecule type" value="Genomic_DNA"/>
</dbReference>
<dbReference type="PANTHER" id="PTHR46623:SF10">
    <property type="entry name" value="CARBOXYMETHYLENEBUTENOLIDASE HOMOLOG"/>
    <property type="match status" value="1"/>
</dbReference>
<evidence type="ECO:0000313" key="3">
    <source>
        <dbReference type="Proteomes" id="UP000548582"/>
    </source>
</evidence>
<dbReference type="SUPFAM" id="SSF53474">
    <property type="entry name" value="alpha/beta-Hydrolases"/>
    <property type="match status" value="1"/>
</dbReference>
<evidence type="ECO:0000313" key="2">
    <source>
        <dbReference type="EMBL" id="NMJ39931.1"/>
    </source>
</evidence>
<name>A0A848E696_9PROT</name>
<feature type="domain" description="Dienelactone hydrolase" evidence="1">
    <location>
        <begin position="21"/>
        <end position="245"/>
    </location>
</feature>
<proteinExistence type="predicted"/>
<dbReference type="Gene3D" id="3.40.50.1820">
    <property type="entry name" value="alpha/beta hydrolase"/>
    <property type="match status" value="1"/>
</dbReference>
<dbReference type="PANTHER" id="PTHR46623">
    <property type="entry name" value="CARBOXYMETHYLENEBUTENOLIDASE-RELATED"/>
    <property type="match status" value="1"/>
</dbReference>
<dbReference type="InterPro" id="IPR051049">
    <property type="entry name" value="Dienelactone_hydrolase-like"/>
</dbReference>